<dbReference type="InterPro" id="IPR036291">
    <property type="entry name" value="NAD(P)-bd_dom_sf"/>
</dbReference>
<dbReference type="Gene3D" id="3.40.50.720">
    <property type="entry name" value="NAD(P)-binding Rossmann-like Domain"/>
    <property type="match status" value="1"/>
</dbReference>
<sequence length="360" mass="38101">MDSFLVYGSYGYTGRLIAREATARGRSPTLAGRDRDRVTEQAADLGLEGRTIDLTEGPLEDELREFDAVLNCAGPFDRTAEPLVLACLESNTNYLDVTGEFPVFERLRQYGETARAAGIGLLPGVGFDVVPTDCLAAMLQEELPTAERLRLGIKSDDGISPGTARTMVELAGQGGVVRRNGRLLTVPAAYRSRKIDFGDGPEHAVTIPMGDVVTAAHTTGIESVEVYGAVPERGEPLLSAADSLRWLLERPPIERAMTRAIDALVDGPDGTTLSTGSATVWGEVVDGDGGRATGRLHTPNPYALTADAAVSAVERVLEDGLEAGFRTPASAFGAEFVTELAGVELDVLESNAEAGLEPAD</sequence>
<protein>
    <submittedName>
        <fullName evidence="2">Saccharopine dehydrogenase</fullName>
    </submittedName>
</protein>
<keyword evidence="3" id="KW-1185">Reference proteome</keyword>
<evidence type="ECO:0000313" key="3">
    <source>
        <dbReference type="Proteomes" id="UP000011531"/>
    </source>
</evidence>
<reference evidence="2 3" key="1">
    <citation type="journal article" date="2014" name="PLoS Genet.">
        <title>Phylogenetically driven sequencing of extremely halophilic archaea reveals strategies for static and dynamic osmo-response.</title>
        <authorList>
            <person name="Becker E.A."/>
            <person name="Seitzer P.M."/>
            <person name="Tritt A."/>
            <person name="Larsen D."/>
            <person name="Krusor M."/>
            <person name="Yao A.I."/>
            <person name="Wu D."/>
            <person name="Madern D."/>
            <person name="Eisen J.A."/>
            <person name="Darling A.E."/>
            <person name="Facciotti M.T."/>
        </authorList>
    </citation>
    <scope>NUCLEOTIDE SEQUENCE [LARGE SCALE GENOMIC DNA]</scope>
    <source>
        <strain evidence="2 3">DSM 18795</strain>
    </source>
</reference>
<name>L9WQ02_9EURY</name>
<dbReference type="AlphaFoldDB" id="L9WQ02"/>
<comment type="caution">
    <text evidence="2">The sequence shown here is derived from an EMBL/GenBank/DDBJ whole genome shotgun (WGS) entry which is preliminary data.</text>
</comment>
<dbReference type="Pfam" id="PF03435">
    <property type="entry name" value="Sacchrp_dh_NADP"/>
    <property type="match status" value="1"/>
</dbReference>
<dbReference type="PATRIC" id="fig|1227498.3.peg.4118"/>
<dbReference type="RefSeq" id="WP_008427005.1">
    <property type="nucleotide sequence ID" value="NZ_AOIA01000162.1"/>
</dbReference>
<proteinExistence type="predicted"/>
<dbReference type="SUPFAM" id="SSF51735">
    <property type="entry name" value="NAD(P)-binding Rossmann-fold domains"/>
    <property type="match status" value="1"/>
</dbReference>
<gene>
    <name evidence="2" type="ORF">C492_20805</name>
</gene>
<organism evidence="2 3">
    <name type="scientific">Natronococcus jeotgali DSM 18795</name>
    <dbReference type="NCBI Taxonomy" id="1227498"/>
    <lineage>
        <taxon>Archaea</taxon>
        <taxon>Methanobacteriati</taxon>
        <taxon>Methanobacteriota</taxon>
        <taxon>Stenosarchaea group</taxon>
        <taxon>Halobacteria</taxon>
        <taxon>Halobacteriales</taxon>
        <taxon>Natrialbaceae</taxon>
        <taxon>Natronococcus</taxon>
    </lineage>
</organism>
<accession>L9WQ02</accession>
<dbReference type="PANTHER" id="PTHR43781:SF1">
    <property type="entry name" value="SACCHAROPINE DEHYDROGENASE"/>
    <property type="match status" value="1"/>
</dbReference>
<evidence type="ECO:0000313" key="2">
    <source>
        <dbReference type="EMBL" id="ELY51560.1"/>
    </source>
</evidence>
<dbReference type="Proteomes" id="UP000011531">
    <property type="component" value="Unassembled WGS sequence"/>
</dbReference>
<dbReference type="InterPro" id="IPR005097">
    <property type="entry name" value="Sacchrp_dh_NADP-bd"/>
</dbReference>
<feature type="domain" description="Saccharopine dehydrogenase NADP binding" evidence="1">
    <location>
        <begin position="5"/>
        <end position="118"/>
    </location>
</feature>
<dbReference type="OrthoDB" id="194971at2157"/>
<dbReference type="PANTHER" id="PTHR43781">
    <property type="entry name" value="SACCHAROPINE DEHYDROGENASE"/>
    <property type="match status" value="1"/>
</dbReference>
<dbReference type="EMBL" id="AOIA01000162">
    <property type="protein sequence ID" value="ELY51560.1"/>
    <property type="molecule type" value="Genomic_DNA"/>
</dbReference>
<evidence type="ECO:0000259" key="1">
    <source>
        <dbReference type="Pfam" id="PF03435"/>
    </source>
</evidence>